<name>A0A8X6FP55_TRICU</name>
<dbReference type="EMBL" id="BMAO01012985">
    <property type="protein sequence ID" value="GFQ85328.1"/>
    <property type="molecule type" value="Genomic_DNA"/>
</dbReference>
<dbReference type="Proteomes" id="UP000887116">
    <property type="component" value="Unassembled WGS sequence"/>
</dbReference>
<protein>
    <submittedName>
        <fullName evidence="1">Uncharacterized protein</fullName>
    </submittedName>
</protein>
<keyword evidence="2" id="KW-1185">Reference proteome</keyword>
<evidence type="ECO:0000313" key="2">
    <source>
        <dbReference type="Proteomes" id="UP000887116"/>
    </source>
</evidence>
<gene>
    <name evidence="1" type="ORF">TNCT_452041</name>
</gene>
<accession>A0A8X6FP55</accession>
<dbReference type="AlphaFoldDB" id="A0A8X6FP55"/>
<reference evidence="1" key="1">
    <citation type="submission" date="2020-07" db="EMBL/GenBank/DDBJ databases">
        <title>Multicomponent nature underlies the extraordinary mechanical properties of spider dragline silk.</title>
        <authorList>
            <person name="Kono N."/>
            <person name="Nakamura H."/>
            <person name="Mori M."/>
            <person name="Yoshida Y."/>
            <person name="Ohtoshi R."/>
            <person name="Malay A.D."/>
            <person name="Moran D.A.P."/>
            <person name="Tomita M."/>
            <person name="Numata K."/>
            <person name="Arakawa K."/>
        </authorList>
    </citation>
    <scope>NUCLEOTIDE SEQUENCE</scope>
</reference>
<comment type="caution">
    <text evidence="1">The sequence shown here is derived from an EMBL/GenBank/DDBJ whole genome shotgun (WGS) entry which is preliminary data.</text>
</comment>
<proteinExistence type="predicted"/>
<evidence type="ECO:0000313" key="1">
    <source>
        <dbReference type="EMBL" id="GFQ85328.1"/>
    </source>
</evidence>
<sequence length="138" mass="16017">MGQQLLRQLDDDQVFSVNIKKNMIYVSKRRGQKVSAICVAANAIGDDPISIYIVIEVQKIMRLRFVEGIYRTVRCVLQTANNTRKMLEERTFVDCVDKNFAFLKFLPNSVQYRMDRKKRTFRDNTPAGQAVDVPYTEC</sequence>
<organism evidence="1 2">
    <name type="scientific">Trichonephila clavata</name>
    <name type="common">Joro spider</name>
    <name type="synonym">Nephila clavata</name>
    <dbReference type="NCBI Taxonomy" id="2740835"/>
    <lineage>
        <taxon>Eukaryota</taxon>
        <taxon>Metazoa</taxon>
        <taxon>Ecdysozoa</taxon>
        <taxon>Arthropoda</taxon>
        <taxon>Chelicerata</taxon>
        <taxon>Arachnida</taxon>
        <taxon>Araneae</taxon>
        <taxon>Araneomorphae</taxon>
        <taxon>Entelegynae</taxon>
        <taxon>Araneoidea</taxon>
        <taxon>Nephilidae</taxon>
        <taxon>Trichonephila</taxon>
    </lineage>
</organism>